<dbReference type="InterPro" id="IPR046527">
    <property type="entry name" value="PIR2-like_helical"/>
</dbReference>
<feature type="compositionally biased region" description="Basic and acidic residues" evidence="2">
    <location>
        <begin position="1"/>
        <end position="10"/>
    </location>
</feature>
<protein>
    <recommendedName>
        <fullName evidence="3">RING-type domain-containing protein</fullName>
    </recommendedName>
</protein>
<dbReference type="AlphaFoldDB" id="A0A8T0VQF9"/>
<reference evidence="4" key="1">
    <citation type="submission" date="2020-05" db="EMBL/GenBank/DDBJ databases">
        <title>WGS assembly of Panicum virgatum.</title>
        <authorList>
            <person name="Lovell J.T."/>
            <person name="Jenkins J."/>
            <person name="Shu S."/>
            <person name="Juenger T.E."/>
            <person name="Schmutz J."/>
        </authorList>
    </citation>
    <scope>NUCLEOTIDE SEQUENCE</scope>
    <source>
        <strain evidence="4">AP13</strain>
    </source>
</reference>
<dbReference type="PANTHER" id="PTHR46405:SF3">
    <property type="entry name" value="RING_U-BOX SUPERFAMILY PROTEIN"/>
    <property type="match status" value="1"/>
</dbReference>
<gene>
    <name evidence="4" type="ORF">PVAP13_2NG308812</name>
</gene>
<dbReference type="Pfam" id="PF20235">
    <property type="entry name" value="PIR2-like_helical"/>
    <property type="match status" value="1"/>
</dbReference>
<evidence type="ECO:0000313" key="5">
    <source>
        <dbReference type="Proteomes" id="UP000823388"/>
    </source>
</evidence>
<feature type="compositionally biased region" description="Polar residues" evidence="2">
    <location>
        <begin position="536"/>
        <end position="560"/>
    </location>
</feature>
<dbReference type="InterPro" id="IPR046934">
    <property type="entry name" value="PIR2-like"/>
</dbReference>
<comment type="caution">
    <text evidence="4">The sequence shown here is derived from an EMBL/GenBank/DDBJ whole genome shotgun (WGS) entry which is preliminary data.</text>
</comment>
<sequence>MAGQPRDRGSRASRKGRSARAGPAAAPPPASDPDPAAGDDAAPWLRATADELEERLLKRLDEAYAAALARLADLGHGEEASLEAVLRAGHCYGKLNDPVSNIVANARTYLSDPGHAGGVGGFADLRRLEEYSLAGLVCLLQSNRPTLTRGEALWFLLSSDLRLEEAIAIGCSLNGKRAPAAAPAESEELPPAVAETPQRGHIHYHNNTAAAAAAAAQDPALFDPETFMRLAIRQGPAAATISCLKAAGWSRSSGAAPEGQPKESFAKKLSTEELIESVVAELEVLDIDKKDPPDANPDPKNQMVRDLIKQTREMEAQLKERREWAQGKAIQAARKLGTDLTELRVLRMEHDENQRRKKEKQVMEDDTMKRLAHLENELKKKSGQLDRSNATVQRLEMENAEVRAEMEAAKLSASETERQCQGLVRKEKKDTKKLEVWERQKAKLKEDIAECKTKITQAERELSEVNKAIKNMEIKIREDIRAKEENMALLEEERRKKEAAKADSDRRLEELRRKKEVESQCYKDDLRRLQDELNRLQKSTGTNQPAVPSTSPPGMTNRSTARAPKQQPIQRPPAASNRPPPQPAQKPSRRRGCVVCKEEACVILLQCAHQVLCIGCNKLQEDKGVVRCPCCSAKIEERIRVFGASSN</sequence>
<keyword evidence="1" id="KW-0862">Zinc</keyword>
<dbReference type="EMBL" id="CM029040">
    <property type="protein sequence ID" value="KAG2634753.1"/>
    <property type="molecule type" value="Genomic_DNA"/>
</dbReference>
<evidence type="ECO:0000256" key="2">
    <source>
        <dbReference type="SAM" id="MobiDB-lite"/>
    </source>
</evidence>
<dbReference type="PROSITE" id="PS50089">
    <property type="entry name" value="ZF_RING_2"/>
    <property type="match status" value="1"/>
</dbReference>
<accession>A0A8T0VQF9</accession>
<dbReference type="InterPro" id="IPR001841">
    <property type="entry name" value="Znf_RING"/>
</dbReference>
<dbReference type="PANTHER" id="PTHR46405">
    <property type="entry name" value="OS05G0141500 PROTEIN"/>
    <property type="match status" value="1"/>
</dbReference>
<keyword evidence="1" id="KW-0479">Metal-binding</keyword>
<evidence type="ECO:0000313" key="4">
    <source>
        <dbReference type="EMBL" id="KAG2634753.1"/>
    </source>
</evidence>
<name>A0A8T0VQF9_PANVG</name>
<evidence type="ECO:0000259" key="3">
    <source>
        <dbReference type="PROSITE" id="PS50089"/>
    </source>
</evidence>
<dbReference type="OrthoDB" id="1711136at2759"/>
<proteinExistence type="predicted"/>
<dbReference type="Proteomes" id="UP000823388">
    <property type="component" value="Chromosome 2N"/>
</dbReference>
<evidence type="ECO:0000256" key="1">
    <source>
        <dbReference type="PROSITE-ProRule" id="PRU00175"/>
    </source>
</evidence>
<dbReference type="CDD" id="cd23128">
    <property type="entry name" value="RING-HC_MIP1-like"/>
    <property type="match status" value="1"/>
</dbReference>
<keyword evidence="5" id="KW-1185">Reference proteome</keyword>
<dbReference type="GO" id="GO:0008270">
    <property type="term" value="F:zinc ion binding"/>
    <property type="evidence" value="ECO:0007669"/>
    <property type="project" value="UniProtKB-KW"/>
</dbReference>
<dbReference type="Gene3D" id="3.30.40.10">
    <property type="entry name" value="Zinc/RING finger domain, C3HC4 (zinc finger)"/>
    <property type="match status" value="1"/>
</dbReference>
<feature type="domain" description="RING-type" evidence="3">
    <location>
        <begin position="593"/>
        <end position="632"/>
    </location>
</feature>
<feature type="region of interest" description="Disordered" evidence="2">
    <location>
        <begin position="1"/>
        <end position="41"/>
    </location>
</feature>
<organism evidence="4 5">
    <name type="scientific">Panicum virgatum</name>
    <name type="common">Blackwell switchgrass</name>
    <dbReference type="NCBI Taxonomy" id="38727"/>
    <lineage>
        <taxon>Eukaryota</taxon>
        <taxon>Viridiplantae</taxon>
        <taxon>Streptophyta</taxon>
        <taxon>Embryophyta</taxon>
        <taxon>Tracheophyta</taxon>
        <taxon>Spermatophyta</taxon>
        <taxon>Magnoliopsida</taxon>
        <taxon>Liliopsida</taxon>
        <taxon>Poales</taxon>
        <taxon>Poaceae</taxon>
        <taxon>PACMAD clade</taxon>
        <taxon>Panicoideae</taxon>
        <taxon>Panicodae</taxon>
        <taxon>Paniceae</taxon>
        <taxon>Panicinae</taxon>
        <taxon>Panicum</taxon>
        <taxon>Panicum sect. Hiantes</taxon>
    </lineage>
</organism>
<dbReference type="InterPro" id="IPR013083">
    <property type="entry name" value="Znf_RING/FYVE/PHD"/>
</dbReference>
<feature type="region of interest" description="Disordered" evidence="2">
    <location>
        <begin position="536"/>
        <end position="589"/>
    </location>
</feature>
<keyword evidence="1" id="KW-0863">Zinc-finger</keyword>